<reference evidence="2" key="2">
    <citation type="journal article" date="2021" name="PeerJ">
        <title>Extensive microbial diversity within the chicken gut microbiome revealed by metagenomics and culture.</title>
        <authorList>
            <person name="Gilroy R."/>
            <person name="Ravi A."/>
            <person name="Getino M."/>
            <person name="Pursley I."/>
            <person name="Horton D.L."/>
            <person name="Alikhan N.F."/>
            <person name="Baker D."/>
            <person name="Gharbi K."/>
            <person name="Hall N."/>
            <person name="Watson M."/>
            <person name="Adriaenssens E.M."/>
            <person name="Foster-Nyarko E."/>
            <person name="Jarju S."/>
            <person name="Secka A."/>
            <person name="Antonio M."/>
            <person name="Oren A."/>
            <person name="Chaudhuri R.R."/>
            <person name="La Ragione R."/>
            <person name="Hildebrand F."/>
            <person name="Pallen M.J."/>
        </authorList>
    </citation>
    <scope>NUCLEOTIDE SEQUENCE</scope>
    <source>
        <strain evidence="2">CHK197-8231</strain>
    </source>
</reference>
<sequence>MDEVYEMYRWKHWMNERKFSSLEDLLRESPISYETILSYGKEIFFLEQYDLDRSFQECPVYWENLQQISFEEVEPGLEEAKRRWKVFQDYGHILTMDDMIEMVKSEHERKQLISLLKKEPSLLYMQKDGETFLEHIIVEYITSIKGGHLDLAHLHLKQMIKTFVELFEDYTMEVPRHFLPDLWTAKKRYQRRGNTIRINGKNEPMFELYRQVRESCDYLTSLPQMIEHYQLYERWKQEELENHLSSIEVPVLPSQEEPIILTVDAHRESLLDDAFALETNDKKETILRVYIADITPYLKKSYRLLKHSLEWNRTIYLQSGQNKLVFPLLPVDFCEEHISLREGKERNVLCATFTFDQDANLKDVTYDRRQITVTKNLTVEDTEDVLEHGGEYQDLLTKAVALSEKLESKHKKRNIYQERYSISRSEKLPSQKFIREFAVYVNSKATELMKACLYQNNTDVYSSKTVRPNVRREMDRFYVSTQSLENKGLQLQKYATVTNPMRNAISMISSYLLKEQAIDHCDKETLRFYQEILPYFASHLNMSRKKENDIKTHYRKIMYRSSQNKRNA</sequence>
<protein>
    <submittedName>
        <fullName evidence="2">RNB domain-containing ribonuclease</fullName>
    </submittedName>
</protein>
<dbReference type="Pfam" id="PF00773">
    <property type="entry name" value="RNB"/>
    <property type="match status" value="1"/>
</dbReference>
<dbReference type="GO" id="GO:0000175">
    <property type="term" value="F:3'-5'-RNA exonuclease activity"/>
    <property type="evidence" value="ECO:0007669"/>
    <property type="project" value="TreeGrafter"/>
</dbReference>
<dbReference type="PANTHER" id="PTHR23355">
    <property type="entry name" value="RIBONUCLEASE"/>
    <property type="match status" value="1"/>
</dbReference>
<dbReference type="SMART" id="SM00955">
    <property type="entry name" value="RNB"/>
    <property type="match status" value="1"/>
</dbReference>
<gene>
    <name evidence="2" type="ORF">IAD49_04725</name>
</gene>
<dbReference type="EMBL" id="DVML01000025">
    <property type="protein sequence ID" value="HIU22866.1"/>
    <property type="molecule type" value="Genomic_DNA"/>
</dbReference>
<dbReference type="InterPro" id="IPR050180">
    <property type="entry name" value="RNR_Ribonuclease"/>
</dbReference>
<comment type="caution">
    <text evidence="2">The sequence shown here is derived from an EMBL/GenBank/DDBJ whole genome shotgun (WGS) entry which is preliminary data.</text>
</comment>
<dbReference type="SUPFAM" id="SSF50249">
    <property type="entry name" value="Nucleic acid-binding proteins"/>
    <property type="match status" value="1"/>
</dbReference>
<dbReference type="GO" id="GO:0006402">
    <property type="term" value="P:mRNA catabolic process"/>
    <property type="evidence" value="ECO:0007669"/>
    <property type="project" value="TreeGrafter"/>
</dbReference>
<name>A0A9D1L3R2_9BACT</name>
<feature type="domain" description="RNB" evidence="1">
    <location>
        <begin position="251"/>
        <end position="519"/>
    </location>
</feature>
<dbReference type="InterPro" id="IPR001900">
    <property type="entry name" value="RNase_II/R"/>
</dbReference>
<dbReference type="PANTHER" id="PTHR23355:SF9">
    <property type="entry name" value="DIS3-LIKE EXONUCLEASE 2"/>
    <property type="match status" value="1"/>
</dbReference>
<evidence type="ECO:0000313" key="2">
    <source>
        <dbReference type="EMBL" id="HIU22866.1"/>
    </source>
</evidence>
<dbReference type="GO" id="GO:0000932">
    <property type="term" value="C:P-body"/>
    <property type="evidence" value="ECO:0007669"/>
    <property type="project" value="TreeGrafter"/>
</dbReference>
<dbReference type="Proteomes" id="UP000824087">
    <property type="component" value="Unassembled WGS sequence"/>
</dbReference>
<dbReference type="InterPro" id="IPR012340">
    <property type="entry name" value="NA-bd_OB-fold"/>
</dbReference>
<organism evidence="2 3">
    <name type="scientific">Candidatus Fimihabitans intestinipullorum</name>
    <dbReference type="NCBI Taxonomy" id="2840820"/>
    <lineage>
        <taxon>Bacteria</taxon>
        <taxon>Bacillati</taxon>
        <taxon>Mycoplasmatota</taxon>
        <taxon>Mycoplasmatota incertae sedis</taxon>
        <taxon>Candidatus Fimihabitans</taxon>
    </lineage>
</organism>
<evidence type="ECO:0000259" key="1">
    <source>
        <dbReference type="SMART" id="SM00955"/>
    </source>
</evidence>
<accession>A0A9D1L3R2</accession>
<reference evidence="2" key="1">
    <citation type="submission" date="2020-10" db="EMBL/GenBank/DDBJ databases">
        <authorList>
            <person name="Gilroy R."/>
        </authorList>
    </citation>
    <scope>NUCLEOTIDE SEQUENCE</scope>
    <source>
        <strain evidence="2">CHK197-8231</strain>
    </source>
</reference>
<dbReference type="AlphaFoldDB" id="A0A9D1L3R2"/>
<evidence type="ECO:0000313" key="3">
    <source>
        <dbReference type="Proteomes" id="UP000824087"/>
    </source>
</evidence>
<proteinExistence type="predicted"/>
<dbReference type="GO" id="GO:0003723">
    <property type="term" value="F:RNA binding"/>
    <property type="evidence" value="ECO:0007669"/>
    <property type="project" value="InterPro"/>
</dbReference>